<evidence type="ECO:0000256" key="1">
    <source>
        <dbReference type="ARBA" id="ARBA00009684"/>
    </source>
</evidence>
<dbReference type="GO" id="GO:0050515">
    <property type="term" value="F:4-(cytidine 5'-diphospho)-2-C-methyl-D-erythritol kinase activity"/>
    <property type="evidence" value="ECO:0007669"/>
    <property type="project" value="UniProtKB-UniRule"/>
</dbReference>
<evidence type="ECO:0000259" key="11">
    <source>
        <dbReference type="Pfam" id="PF08544"/>
    </source>
</evidence>
<keyword evidence="6 9" id="KW-0418">Kinase</keyword>
<feature type="active site" evidence="9">
    <location>
        <position position="140"/>
    </location>
</feature>
<gene>
    <name evidence="9 12" type="primary">ispE</name>
    <name evidence="12" type="ORF">I601_1876</name>
</gene>
<dbReference type="InterPro" id="IPR036554">
    <property type="entry name" value="GHMP_kinase_C_sf"/>
</dbReference>
<dbReference type="SUPFAM" id="SSF55060">
    <property type="entry name" value="GHMP Kinase, C-terminal domain"/>
    <property type="match status" value="1"/>
</dbReference>
<dbReference type="PANTHER" id="PTHR43527:SF2">
    <property type="entry name" value="4-DIPHOSPHOCYTIDYL-2-C-METHYL-D-ERYTHRITOL KINASE, CHLOROPLASTIC"/>
    <property type="match status" value="1"/>
</dbReference>
<dbReference type="STRING" id="1300347.I601_1876"/>
<comment type="pathway">
    <text evidence="9">Isoprenoid biosynthesis; isopentenyl diphosphate biosynthesis via DXP pathway; isopentenyl diphosphate from 1-deoxy-D-xylulose 5-phosphate: step 3/6.</text>
</comment>
<dbReference type="InterPro" id="IPR013750">
    <property type="entry name" value="GHMP_kinase_C_dom"/>
</dbReference>
<evidence type="ECO:0000256" key="2">
    <source>
        <dbReference type="ARBA" id="ARBA00012052"/>
    </source>
</evidence>
<dbReference type="Gene3D" id="3.30.230.10">
    <property type="match status" value="1"/>
</dbReference>
<keyword evidence="13" id="KW-1185">Reference proteome</keyword>
<comment type="similarity">
    <text evidence="1 9">Belongs to the GHMP kinase family. IspE subfamily.</text>
</comment>
<comment type="catalytic activity">
    <reaction evidence="9">
        <text>4-CDP-2-C-methyl-D-erythritol + ATP = 4-CDP-2-C-methyl-D-erythritol 2-phosphate + ADP + H(+)</text>
        <dbReference type="Rhea" id="RHEA:18437"/>
        <dbReference type="ChEBI" id="CHEBI:15378"/>
        <dbReference type="ChEBI" id="CHEBI:30616"/>
        <dbReference type="ChEBI" id="CHEBI:57823"/>
        <dbReference type="ChEBI" id="CHEBI:57919"/>
        <dbReference type="ChEBI" id="CHEBI:456216"/>
        <dbReference type="EC" id="2.7.1.148"/>
    </reaction>
</comment>
<dbReference type="Proteomes" id="UP000077868">
    <property type="component" value="Chromosome"/>
</dbReference>
<keyword evidence="5 9" id="KW-0547">Nucleotide-binding</keyword>
<keyword evidence="7 9" id="KW-0067">ATP-binding</keyword>
<reference evidence="12 13" key="1">
    <citation type="submission" date="2016-03" db="EMBL/GenBank/DDBJ databases">
        <title>Complete genome sequence of a soil Actinobacterium, Nocardioides dokdonensis FR1436.</title>
        <authorList>
            <person name="Kwon S.-K."/>
            <person name="Kim K."/>
            <person name="Kim J.F."/>
        </authorList>
    </citation>
    <scope>NUCLEOTIDE SEQUENCE [LARGE SCALE GENOMIC DNA]</scope>
    <source>
        <strain evidence="12 13">FR1436</strain>
    </source>
</reference>
<comment type="function">
    <text evidence="9">Catalyzes the phosphorylation of the position 2 hydroxy group of 4-diphosphocytidyl-2C-methyl-D-erythritol.</text>
</comment>
<evidence type="ECO:0000256" key="7">
    <source>
        <dbReference type="ARBA" id="ARBA00022840"/>
    </source>
</evidence>
<evidence type="ECO:0000256" key="5">
    <source>
        <dbReference type="ARBA" id="ARBA00022741"/>
    </source>
</evidence>
<dbReference type="InterPro" id="IPR004424">
    <property type="entry name" value="IspE"/>
</dbReference>
<proteinExistence type="inferred from homology"/>
<accession>A0A1A9GJQ8</accession>
<sequence length="302" mass="31481">MSLTVRAPAKINLHLGVGALGADGYHPLATLYQAVGLYDDVTVEEQLEWSVHLRGDGRIDLGEVPSGDDNIALRAGRALAAHHGLDRAAKVEIRKGIPVAGGMAGGSADAAATLVALDRLWDLQTPDDDLLRLAAGLGSDVPFALVGGTALGSGHGELVTPVADHGSWWWVVVEDDAGLATPGVYRAFDELHAGRDVPTPEIPSALYDALADGDVEQLARLLRNDLQEPALRLRPDLATTFDDALAAGAHAALLSGSGPSVLLLCADRDQAEGVEAELAERGHRRTSVVPAPVAGAHVVEYV</sequence>
<organism evidence="12 13">
    <name type="scientific">Nocardioides dokdonensis FR1436</name>
    <dbReference type="NCBI Taxonomy" id="1300347"/>
    <lineage>
        <taxon>Bacteria</taxon>
        <taxon>Bacillati</taxon>
        <taxon>Actinomycetota</taxon>
        <taxon>Actinomycetes</taxon>
        <taxon>Propionibacteriales</taxon>
        <taxon>Nocardioidaceae</taxon>
        <taxon>Nocardioides</taxon>
    </lineage>
</organism>
<dbReference type="Pfam" id="PF00288">
    <property type="entry name" value="GHMP_kinases_N"/>
    <property type="match status" value="1"/>
</dbReference>
<feature type="active site" evidence="9">
    <location>
        <position position="10"/>
    </location>
</feature>
<dbReference type="HAMAP" id="MF_00061">
    <property type="entry name" value="IspE"/>
    <property type="match status" value="1"/>
</dbReference>
<dbReference type="PIRSF" id="PIRSF010376">
    <property type="entry name" value="IspE"/>
    <property type="match status" value="1"/>
</dbReference>
<evidence type="ECO:0000313" key="13">
    <source>
        <dbReference type="Proteomes" id="UP000077868"/>
    </source>
</evidence>
<keyword evidence="4 9" id="KW-0808">Transferase</keyword>
<evidence type="ECO:0000313" key="12">
    <source>
        <dbReference type="EMBL" id="ANH38306.1"/>
    </source>
</evidence>
<dbReference type="SUPFAM" id="SSF54211">
    <property type="entry name" value="Ribosomal protein S5 domain 2-like"/>
    <property type="match status" value="1"/>
</dbReference>
<dbReference type="OrthoDB" id="3173073at2"/>
<protein>
    <recommendedName>
        <fullName evidence="3 9">4-diphosphocytidyl-2-C-methyl-D-erythritol kinase</fullName>
        <shortName evidence="9">CMK</shortName>
        <ecNumber evidence="2 9">2.7.1.148</ecNumber>
    </recommendedName>
    <alternativeName>
        <fullName evidence="8 9">4-(cytidine-5'-diphospho)-2-C-methyl-D-erythritol kinase</fullName>
    </alternativeName>
</protein>
<evidence type="ECO:0000256" key="8">
    <source>
        <dbReference type="ARBA" id="ARBA00032554"/>
    </source>
</evidence>
<dbReference type="GO" id="GO:0005524">
    <property type="term" value="F:ATP binding"/>
    <property type="evidence" value="ECO:0007669"/>
    <property type="project" value="UniProtKB-UniRule"/>
</dbReference>
<dbReference type="RefSeq" id="WP_068108569.1">
    <property type="nucleotide sequence ID" value="NZ_CP015079.1"/>
</dbReference>
<dbReference type="KEGG" id="ndk:I601_1876"/>
<evidence type="ECO:0000256" key="9">
    <source>
        <dbReference type="HAMAP-Rule" id="MF_00061"/>
    </source>
</evidence>
<name>A0A1A9GJQ8_9ACTN</name>
<dbReference type="InterPro" id="IPR020568">
    <property type="entry name" value="Ribosomal_Su5_D2-typ_SF"/>
</dbReference>
<evidence type="ECO:0000256" key="3">
    <source>
        <dbReference type="ARBA" id="ARBA00017473"/>
    </source>
</evidence>
<feature type="domain" description="GHMP kinase C-terminal" evidence="11">
    <location>
        <begin position="208"/>
        <end position="282"/>
    </location>
</feature>
<dbReference type="EMBL" id="CP015079">
    <property type="protein sequence ID" value="ANH38306.1"/>
    <property type="molecule type" value="Genomic_DNA"/>
</dbReference>
<dbReference type="InterPro" id="IPR014721">
    <property type="entry name" value="Ribsml_uS5_D2-typ_fold_subgr"/>
</dbReference>
<dbReference type="NCBIfam" id="TIGR00154">
    <property type="entry name" value="ispE"/>
    <property type="match status" value="1"/>
</dbReference>
<evidence type="ECO:0000256" key="6">
    <source>
        <dbReference type="ARBA" id="ARBA00022777"/>
    </source>
</evidence>
<dbReference type="UniPathway" id="UPA00056">
    <property type="reaction ID" value="UER00094"/>
</dbReference>
<dbReference type="GO" id="GO:0019288">
    <property type="term" value="P:isopentenyl diphosphate biosynthetic process, methylerythritol 4-phosphate pathway"/>
    <property type="evidence" value="ECO:0007669"/>
    <property type="project" value="UniProtKB-UniRule"/>
</dbReference>
<dbReference type="AlphaFoldDB" id="A0A1A9GJQ8"/>
<dbReference type="EC" id="2.7.1.148" evidence="2 9"/>
<evidence type="ECO:0000256" key="4">
    <source>
        <dbReference type="ARBA" id="ARBA00022679"/>
    </source>
</evidence>
<dbReference type="PANTHER" id="PTHR43527">
    <property type="entry name" value="4-DIPHOSPHOCYTIDYL-2-C-METHYL-D-ERYTHRITOL KINASE, CHLOROPLASTIC"/>
    <property type="match status" value="1"/>
</dbReference>
<dbReference type="NCBIfam" id="NF002870">
    <property type="entry name" value="PRK03188.1"/>
    <property type="match status" value="1"/>
</dbReference>
<dbReference type="PATRIC" id="fig|1300347.3.peg.1877"/>
<dbReference type="InterPro" id="IPR006204">
    <property type="entry name" value="GHMP_kinase_N_dom"/>
</dbReference>
<dbReference type="GO" id="GO:0016114">
    <property type="term" value="P:terpenoid biosynthetic process"/>
    <property type="evidence" value="ECO:0007669"/>
    <property type="project" value="UniProtKB-UniRule"/>
</dbReference>
<dbReference type="Pfam" id="PF08544">
    <property type="entry name" value="GHMP_kinases_C"/>
    <property type="match status" value="1"/>
</dbReference>
<feature type="binding site" evidence="9">
    <location>
        <begin position="98"/>
        <end position="108"/>
    </location>
    <ligand>
        <name>ATP</name>
        <dbReference type="ChEBI" id="CHEBI:30616"/>
    </ligand>
</feature>
<feature type="domain" description="GHMP kinase N-terminal" evidence="10">
    <location>
        <begin position="70"/>
        <end position="148"/>
    </location>
</feature>
<dbReference type="Gene3D" id="3.30.70.890">
    <property type="entry name" value="GHMP kinase, C-terminal domain"/>
    <property type="match status" value="1"/>
</dbReference>
<keyword evidence="9" id="KW-0414">Isoprene biosynthesis</keyword>
<evidence type="ECO:0000259" key="10">
    <source>
        <dbReference type="Pfam" id="PF00288"/>
    </source>
</evidence>